<accession>A0A6C0IBX9</accession>
<sequence length="126" mass="14422">MTTNVENIFMSKVDVVRDVLAVVTKFLAKIVGGISKIVDFVFNLIDKSFGALIDKCANSVFPISWLFLGLLLFITTLFMGISQKWIEIVFRQSSDINDTTFIMSIIIWLFMLWLFVVFTGKRENII</sequence>
<dbReference type="EMBL" id="MN740154">
    <property type="protein sequence ID" value="QHT90538.1"/>
    <property type="molecule type" value="Genomic_DNA"/>
</dbReference>
<protein>
    <submittedName>
        <fullName evidence="2">Uncharacterized protein</fullName>
    </submittedName>
</protein>
<keyword evidence="1" id="KW-1133">Transmembrane helix</keyword>
<keyword evidence="1" id="KW-0812">Transmembrane</keyword>
<dbReference type="AlphaFoldDB" id="A0A6C0IBX9"/>
<reference evidence="2" key="1">
    <citation type="journal article" date="2020" name="Nature">
        <title>Giant virus diversity and host interactions through global metagenomics.</title>
        <authorList>
            <person name="Schulz F."/>
            <person name="Roux S."/>
            <person name="Paez-Espino D."/>
            <person name="Jungbluth S."/>
            <person name="Walsh D.A."/>
            <person name="Denef V.J."/>
            <person name="McMahon K.D."/>
            <person name="Konstantinidis K.T."/>
            <person name="Eloe-Fadrosh E.A."/>
            <person name="Kyrpides N.C."/>
            <person name="Woyke T."/>
        </authorList>
    </citation>
    <scope>NUCLEOTIDE SEQUENCE</scope>
    <source>
        <strain evidence="2">GVMAG-M-3300023184-68</strain>
    </source>
</reference>
<feature type="transmembrane region" description="Helical" evidence="1">
    <location>
        <begin position="57"/>
        <end position="81"/>
    </location>
</feature>
<organism evidence="2">
    <name type="scientific">viral metagenome</name>
    <dbReference type="NCBI Taxonomy" id="1070528"/>
    <lineage>
        <taxon>unclassified sequences</taxon>
        <taxon>metagenomes</taxon>
        <taxon>organismal metagenomes</taxon>
    </lineage>
</organism>
<proteinExistence type="predicted"/>
<evidence type="ECO:0000313" key="2">
    <source>
        <dbReference type="EMBL" id="QHT90538.1"/>
    </source>
</evidence>
<evidence type="ECO:0000256" key="1">
    <source>
        <dbReference type="SAM" id="Phobius"/>
    </source>
</evidence>
<feature type="transmembrane region" description="Helical" evidence="1">
    <location>
        <begin position="101"/>
        <end position="120"/>
    </location>
</feature>
<name>A0A6C0IBX9_9ZZZZ</name>
<keyword evidence="1" id="KW-0472">Membrane</keyword>